<dbReference type="Gene3D" id="1.10.860.10">
    <property type="entry name" value="DNAb Helicase, Chain A"/>
    <property type="match status" value="1"/>
</dbReference>
<evidence type="ECO:0000259" key="12">
    <source>
        <dbReference type="PROSITE" id="PS51199"/>
    </source>
</evidence>
<evidence type="ECO:0000256" key="4">
    <source>
        <dbReference type="ARBA" id="ARBA00022741"/>
    </source>
</evidence>
<feature type="domain" description="SF4 helicase" evidence="12">
    <location>
        <begin position="174"/>
        <end position="435"/>
    </location>
</feature>
<evidence type="ECO:0000256" key="6">
    <source>
        <dbReference type="ARBA" id="ARBA00022806"/>
    </source>
</evidence>
<dbReference type="InterPro" id="IPR036185">
    <property type="entry name" value="DNA_heli_DnaB-like_N_sf"/>
</dbReference>
<evidence type="ECO:0000256" key="10">
    <source>
        <dbReference type="ARBA" id="ARBA00044969"/>
    </source>
</evidence>
<dbReference type="CDD" id="cd00984">
    <property type="entry name" value="DnaB_C"/>
    <property type="match status" value="1"/>
</dbReference>
<dbReference type="InterPro" id="IPR016136">
    <property type="entry name" value="DNA_helicase_N/primase_C"/>
</dbReference>
<dbReference type="GO" id="GO:1990077">
    <property type="term" value="C:primosome complex"/>
    <property type="evidence" value="ECO:0007669"/>
    <property type="project" value="UniProtKB-KW"/>
</dbReference>
<dbReference type="EMBL" id="CP044455">
    <property type="protein sequence ID" value="QIC70777.1"/>
    <property type="molecule type" value="Genomic_DNA"/>
</dbReference>
<dbReference type="SUPFAM" id="SSF52540">
    <property type="entry name" value="P-loop containing nucleoside triphosphate hydrolases"/>
    <property type="match status" value="1"/>
</dbReference>
<comment type="similarity">
    <text evidence="1">Belongs to the helicase family. DnaB subfamily.</text>
</comment>
<keyword evidence="9" id="KW-0413">Isomerase</keyword>
<dbReference type="GO" id="GO:0043139">
    <property type="term" value="F:5'-3' DNA helicase activity"/>
    <property type="evidence" value="ECO:0007669"/>
    <property type="project" value="UniProtKB-EC"/>
</dbReference>
<evidence type="ECO:0000313" key="13">
    <source>
        <dbReference type="EMBL" id="QIC70777.1"/>
    </source>
</evidence>
<evidence type="ECO:0000256" key="1">
    <source>
        <dbReference type="ARBA" id="ARBA00008428"/>
    </source>
</evidence>
<dbReference type="GO" id="GO:0005524">
    <property type="term" value="F:ATP binding"/>
    <property type="evidence" value="ECO:0007669"/>
    <property type="project" value="UniProtKB-KW"/>
</dbReference>
<dbReference type="InterPro" id="IPR003593">
    <property type="entry name" value="AAA+_ATPase"/>
</dbReference>
<dbReference type="InterPro" id="IPR007694">
    <property type="entry name" value="DNA_helicase_DnaB-like_C"/>
</dbReference>
<evidence type="ECO:0000256" key="11">
    <source>
        <dbReference type="ARBA" id="ARBA00048954"/>
    </source>
</evidence>
<dbReference type="PANTHER" id="PTHR30153">
    <property type="entry name" value="REPLICATIVE DNA HELICASE DNAB"/>
    <property type="match status" value="1"/>
</dbReference>
<keyword evidence="8" id="KW-0238">DNA-binding</keyword>
<evidence type="ECO:0000256" key="5">
    <source>
        <dbReference type="ARBA" id="ARBA00022801"/>
    </source>
</evidence>
<dbReference type="GO" id="GO:0006269">
    <property type="term" value="P:DNA replication, synthesis of primer"/>
    <property type="evidence" value="ECO:0007669"/>
    <property type="project" value="UniProtKB-KW"/>
</dbReference>
<dbReference type="InterPro" id="IPR027417">
    <property type="entry name" value="P-loop_NTPase"/>
</dbReference>
<keyword evidence="4" id="KW-0547">Nucleotide-binding</keyword>
<dbReference type="Pfam" id="PF00772">
    <property type="entry name" value="DnaB"/>
    <property type="match status" value="1"/>
</dbReference>
<dbReference type="GO" id="GO:0005829">
    <property type="term" value="C:cytosol"/>
    <property type="evidence" value="ECO:0007669"/>
    <property type="project" value="TreeGrafter"/>
</dbReference>
<comment type="catalytic activity">
    <reaction evidence="11">
        <text>ATP + H2O = ADP + phosphate + H(+)</text>
        <dbReference type="Rhea" id="RHEA:13065"/>
        <dbReference type="ChEBI" id="CHEBI:15377"/>
        <dbReference type="ChEBI" id="CHEBI:15378"/>
        <dbReference type="ChEBI" id="CHEBI:30616"/>
        <dbReference type="ChEBI" id="CHEBI:43474"/>
        <dbReference type="ChEBI" id="CHEBI:456216"/>
        <dbReference type="EC" id="5.6.2.3"/>
    </reaction>
</comment>
<dbReference type="PROSITE" id="PS51199">
    <property type="entry name" value="SF4_HELICASE"/>
    <property type="match status" value="1"/>
</dbReference>
<sequence>MTELHNNSIEQCVLAALMTVQNSFETVMNDLDEDCFFATRHQEIYRAIVELANENKPYDVLFVEQKLNEKKPLVGTIPADYLMTLMADAPSSFYNLESYVAELNKLKSHREVEKIGRSIQEVAKDLTLPDVHGAAENILNKATTGDKVEKSSFTFGEALKLAGAQLMQKAEAKASKQYTGVKFNLPHLDNVVGTIQRGHFCVIGGRPGSGKSTLAQMVAIQTAMQYEEAVLVVSAEMDVETFANRCISALSHIPYDNIHNAEIEGMLHTFADAQHRFSKLPIHIEDKQKPTIAEIHSYARKAKRNYKKLGCIIIDYLQLVRDPTKKDRYQEVSSISRDLKAMAKEFDCPVIALAQLNRESEKGKRPKASDLKESGQIEQDADQILLVHPILNSDDEMPSGITEIIIAKNRHGKKGVVRVMDRLDICRFASVRADESAGVGA</sequence>
<evidence type="ECO:0000256" key="3">
    <source>
        <dbReference type="ARBA" id="ARBA00022705"/>
    </source>
</evidence>
<evidence type="ECO:0000256" key="2">
    <source>
        <dbReference type="ARBA" id="ARBA00022515"/>
    </source>
</evidence>
<dbReference type="GO" id="GO:0016787">
    <property type="term" value="F:hydrolase activity"/>
    <property type="evidence" value="ECO:0007669"/>
    <property type="project" value="UniProtKB-KW"/>
</dbReference>
<keyword evidence="7" id="KW-0067">ATP-binding</keyword>
<dbReference type="EC" id="5.6.2.3" evidence="10"/>
<reference evidence="13 14" key="1">
    <citation type="submission" date="2019-09" db="EMBL/GenBank/DDBJ databases">
        <title>Non-baumannii Acinetobacter spp. carrying blaNDM-1 isolated in China.</title>
        <authorList>
            <person name="Cui C."/>
            <person name="Chen C."/>
            <person name="Sun J."/>
            <person name="Liu Y."/>
        </authorList>
    </citation>
    <scope>NUCLEOTIDE SEQUENCE [LARGE SCALE GENOMIC DNA]</scope>
    <source>
        <strain evidence="13 14">B18</strain>
    </source>
</reference>
<dbReference type="GO" id="GO:0003677">
    <property type="term" value="F:DNA binding"/>
    <property type="evidence" value="ECO:0007669"/>
    <property type="project" value="UniProtKB-KW"/>
</dbReference>
<dbReference type="Pfam" id="PF03796">
    <property type="entry name" value="DnaB_C"/>
    <property type="match status" value="1"/>
</dbReference>
<dbReference type="AlphaFoldDB" id="A0A6C0Y3H4"/>
<dbReference type="RefSeq" id="WP_163146023.1">
    <property type="nucleotide sequence ID" value="NZ_CP044455.1"/>
</dbReference>
<dbReference type="SUPFAM" id="SSF48024">
    <property type="entry name" value="N-terminal domain of DnaB helicase"/>
    <property type="match status" value="1"/>
</dbReference>
<evidence type="ECO:0000256" key="7">
    <source>
        <dbReference type="ARBA" id="ARBA00022840"/>
    </source>
</evidence>
<evidence type="ECO:0000256" key="9">
    <source>
        <dbReference type="ARBA" id="ARBA00023235"/>
    </source>
</evidence>
<organism evidence="13 14">
    <name type="scientific">Acinetobacter indicus</name>
    <dbReference type="NCBI Taxonomy" id="756892"/>
    <lineage>
        <taxon>Bacteria</taxon>
        <taxon>Pseudomonadati</taxon>
        <taxon>Pseudomonadota</taxon>
        <taxon>Gammaproteobacteria</taxon>
        <taxon>Moraxellales</taxon>
        <taxon>Moraxellaceae</taxon>
        <taxon>Acinetobacter</taxon>
    </lineage>
</organism>
<dbReference type="PANTHER" id="PTHR30153:SF2">
    <property type="entry name" value="REPLICATIVE DNA HELICASE"/>
    <property type="match status" value="1"/>
</dbReference>
<dbReference type="Proteomes" id="UP000503440">
    <property type="component" value="Chromosome"/>
</dbReference>
<dbReference type="Gene3D" id="3.40.50.300">
    <property type="entry name" value="P-loop containing nucleotide triphosphate hydrolases"/>
    <property type="match status" value="1"/>
</dbReference>
<protein>
    <recommendedName>
        <fullName evidence="10">DNA 5'-3' helicase</fullName>
        <ecNumber evidence="10">5.6.2.3</ecNumber>
    </recommendedName>
</protein>
<dbReference type="InterPro" id="IPR007693">
    <property type="entry name" value="DNA_helicase_DnaB-like_N"/>
</dbReference>
<evidence type="ECO:0000313" key="14">
    <source>
        <dbReference type="Proteomes" id="UP000503440"/>
    </source>
</evidence>
<keyword evidence="2" id="KW-0639">Primosome</keyword>
<keyword evidence="5" id="KW-0378">Hydrolase</keyword>
<keyword evidence="6" id="KW-0347">Helicase</keyword>
<gene>
    <name evidence="13" type="ORF">FSC09_10310</name>
</gene>
<keyword evidence="3" id="KW-0235">DNA replication</keyword>
<proteinExistence type="inferred from homology"/>
<dbReference type="SMART" id="SM00382">
    <property type="entry name" value="AAA"/>
    <property type="match status" value="1"/>
</dbReference>
<evidence type="ECO:0000256" key="8">
    <source>
        <dbReference type="ARBA" id="ARBA00023125"/>
    </source>
</evidence>
<name>A0A6C0Y3H4_9GAMM</name>
<accession>A0A6C0Y3H4</accession>